<dbReference type="Pfam" id="PF12671">
    <property type="entry name" value="Amidase_6"/>
    <property type="match status" value="1"/>
</dbReference>
<protein>
    <submittedName>
        <fullName evidence="3">Amidase domain-containing protein</fullName>
    </submittedName>
</protein>
<feature type="compositionally biased region" description="Pro residues" evidence="1">
    <location>
        <begin position="373"/>
        <end position="386"/>
    </location>
</feature>
<gene>
    <name evidence="3" type="ORF">H9716_13115</name>
</gene>
<proteinExistence type="predicted"/>
<dbReference type="PANTHER" id="PTHR40032">
    <property type="entry name" value="EXPORTED PROTEIN-RELATED"/>
    <property type="match status" value="1"/>
</dbReference>
<reference evidence="3" key="2">
    <citation type="submission" date="2021-04" db="EMBL/GenBank/DDBJ databases">
        <authorList>
            <person name="Gilroy R."/>
        </authorList>
    </citation>
    <scope>NUCLEOTIDE SEQUENCE</scope>
    <source>
        <strain evidence="3">CHK188-4685</strain>
    </source>
</reference>
<dbReference type="Proteomes" id="UP000886804">
    <property type="component" value="Unassembled WGS sequence"/>
</dbReference>
<dbReference type="InterPro" id="IPR024301">
    <property type="entry name" value="Amidase_6"/>
</dbReference>
<accession>A0A9D2RM64</accession>
<reference evidence="3" key="1">
    <citation type="journal article" date="2021" name="PeerJ">
        <title>Extensive microbial diversity within the chicken gut microbiome revealed by metagenomics and culture.</title>
        <authorList>
            <person name="Gilroy R."/>
            <person name="Ravi A."/>
            <person name="Getino M."/>
            <person name="Pursley I."/>
            <person name="Horton D.L."/>
            <person name="Alikhan N.F."/>
            <person name="Baker D."/>
            <person name="Gharbi K."/>
            <person name="Hall N."/>
            <person name="Watson M."/>
            <person name="Adriaenssens E.M."/>
            <person name="Foster-Nyarko E."/>
            <person name="Jarju S."/>
            <person name="Secka A."/>
            <person name="Antonio M."/>
            <person name="Oren A."/>
            <person name="Chaudhuri R.R."/>
            <person name="La Ragione R."/>
            <person name="Hildebrand F."/>
            <person name="Pallen M.J."/>
        </authorList>
    </citation>
    <scope>NUCLEOTIDE SEQUENCE</scope>
    <source>
        <strain evidence="3">CHK188-4685</strain>
    </source>
</reference>
<feature type="domain" description="Putative amidase" evidence="2">
    <location>
        <begin position="227"/>
        <end position="367"/>
    </location>
</feature>
<name>A0A9D2RM64_9FIRM</name>
<organism evidence="3 4">
    <name type="scientific">Candidatus Enterocloster faecavium</name>
    <dbReference type="NCBI Taxonomy" id="2838560"/>
    <lineage>
        <taxon>Bacteria</taxon>
        <taxon>Bacillati</taxon>
        <taxon>Bacillota</taxon>
        <taxon>Clostridia</taxon>
        <taxon>Lachnospirales</taxon>
        <taxon>Lachnospiraceae</taxon>
        <taxon>Enterocloster</taxon>
    </lineage>
</organism>
<comment type="caution">
    <text evidence="3">The sequence shown here is derived from an EMBL/GenBank/DDBJ whole genome shotgun (WGS) entry which is preliminary data.</text>
</comment>
<evidence type="ECO:0000259" key="2">
    <source>
        <dbReference type="Pfam" id="PF12671"/>
    </source>
</evidence>
<feature type="region of interest" description="Disordered" evidence="1">
    <location>
        <begin position="370"/>
        <end position="422"/>
    </location>
</feature>
<evidence type="ECO:0000313" key="4">
    <source>
        <dbReference type="Proteomes" id="UP000886804"/>
    </source>
</evidence>
<dbReference type="EMBL" id="DWYS01000156">
    <property type="protein sequence ID" value="HJB08780.1"/>
    <property type="molecule type" value="Genomic_DNA"/>
</dbReference>
<sequence length="422" mass="46946">MIVRAGNKAGIAAVVISCLIYLTGCGPAETGSGEPAQTLLPEQRELITRYMETYYHGLASLEPQDMSGLFLDTAEEQILLNESALDYIIGLRKMQKTDLHLDDYGCELNVTAAERDGEETADIWITETSTQNFSQHPEIDTTLYQIIHHFELQDTADGWKIAGHLQWDSVYWNLIREYWDWDSEELAIPEAESFLPGKVNELLEKAREDMETRGQQRTSMPKVCQYEYDREQAVAYSSQWVGRRNEEWDDFTGRGGNCQNFVSQCLFAGGIPMDEQGDERWIWDGAENYSASWVGVDNFYAYASGNQGNGLAASTNLSYYNGEEGDLICMGSETDWNHIVMIAQVIKDEQGNTVDYLINSNTSDVKKVRAFQLPPPPAPPAPPAPAPASENPGPGDSMSGDIGKKSCRSTFPGRRAGEEGGI</sequence>
<dbReference type="AlphaFoldDB" id="A0A9D2RM64"/>
<evidence type="ECO:0000313" key="3">
    <source>
        <dbReference type="EMBL" id="HJB08780.1"/>
    </source>
</evidence>
<dbReference type="PANTHER" id="PTHR40032:SF1">
    <property type="entry name" value="EXPORTED PROTEIN"/>
    <property type="match status" value="1"/>
</dbReference>
<evidence type="ECO:0000256" key="1">
    <source>
        <dbReference type="SAM" id="MobiDB-lite"/>
    </source>
</evidence>